<gene>
    <name evidence="1" type="ORF">MEDL_31711</name>
</gene>
<dbReference type="Gene3D" id="2.130.10.10">
    <property type="entry name" value="YVTN repeat-like/Quinoprotein amine dehydrogenase"/>
    <property type="match status" value="1"/>
</dbReference>
<organism evidence="1 2">
    <name type="scientific">Mytilus edulis</name>
    <name type="common">Blue mussel</name>
    <dbReference type="NCBI Taxonomy" id="6550"/>
    <lineage>
        <taxon>Eukaryota</taxon>
        <taxon>Metazoa</taxon>
        <taxon>Spiralia</taxon>
        <taxon>Lophotrochozoa</taxon>
        <taxon>Mollusca</taxon>
        <taxon>Bivalvia</taxon>
        <taxon>Autobranchia</taxon>
        <taxon>Pteriomorphia</taxon>
        <taxon>Mytilida</taxon>
        <taxon>Mytiloidea</taxon>
        <taxon>Mytilidae</taxon>
        <taxon>Mytilinae</taxon>
        <taxon>Mytilus</taxon>
    </lineage>
</organism>
<protein>
    <submittedName>
        <fullName evidence="1">Uncharacterized protein</fullName>
    </submittedName>
</protein>
<evidence type="ECO:0000313" key="2">
    <source>
        <dbReference type="Proteomes" id="UP000683360"/>
    </source>
</evidence>
<dbReference type="OrthoDB" id="6162434at2759"/>
<dbReference type="Proteomes" id="UP000683360">
    <property type="component" value="Unassembled WGS sequence"/>
</dbReference>
<keyword evidence="2" id="KW-1185">Reference proteome</keyword>
<dbReference type="InterPro" id="IPR011042">
    <property type="entry name" value="6-blade_b-propeller_TolB-like"/>
</dbReference>
<dbReference type="InterPro" id="IPR011044">
    <property type="entry name" value="Quino_amine_DH_bsu"/>
</dbReference>
<dbReference type="SUPFAM" id="SSF50969">
    <property type="entry name" value="YVTN repeat-like/Quinoprotein amine dehydrogenase"/>
    <property type="match status" value="1"/>
</dbReference>
<dbReference type="Gene3D" id="2.120.10.30">
    <property type="entry name" value="TolB, C-terminal domain"/>
    <property type="match status" value="1"/>
</dbReference>
<reference evidence="1" key="1">
    <citation type="submission" date="2021-03" db="EMBL/GenBank/DDBJ databases">
        <authorList>
            <person name="Bekaert M."/>
        </authorList>
    </citation>
    <scope>NUCLEOTIDE SEQUENCE</scope>
</reference>
<dbReference type="EMBL" id="CAJPWZ010001585">
    <property type="protein sequence ID" value="CAG2218078.1"/>
    <property type="molecule type" value="Genomic_DNA"/>
</dbReference>
<name>A0A8S3SIV3_MYTED</name>
<dbReference type="AlphaFoldDB" id="A0A8S3SIV3"/>
<sequence length="342" mass="38932">MMEILKSKENEIEVLKECGSNKQLFIALRKQVSDVQTAANKVQQMISSSQEVDISLDEYKNVKMKCFGSFRPRSWQNQPIGFEKDTDLRCNAICNLVDVAITEDNKLLLTNYIGSNQKLYVYRECKEYEGEITFTSDPRGVAVIAGSDRAVVTLLNDKYIQFINTKQMKKEVKVNVKFECIAVSAGRDNIYVSGNNGTIKTLDTNGTILQSINHGETDIYFLLYDNIHEQLIVRFDNKLSCVKLDGTLVFSMDVSGRAGVTFDRQGDIYFGNYHTNNIQRISPDGENCEQMLNQDNGIHYPKGMCFNNDFTKLFVVNNDCQGCSSDSRIIGYYYLNGFREFM</sequence>
<accession>A0A8S3SIV3</accession>
<dbReference type="InterPro" id="IPR015943">
    <property type="entry name" value="WD40/YVTN_repeat-like_dom_sf"/>
</dbReference>
<comment type="caution">
    <text evidence="1">The sequence shown here is derived from an EMBL/GenBank/DDBJ whole genome shotgun (WGS) entry which is preliminary data.</text>
</comment>
<proteinExistence type="predicted"/>
<evidence type="ECO:0000313" key="1">
    <source>
        <dbReference type="EMBL" id="CAG2218078.1"/>
    </source>
</evidence>